<dbReference type="InterPro" id="IPR036291">
    <property type="entry name" value="NAD(P)-bd_dom_sf"/>
</dbReference>
<dbReference type="InterPro" id="IPR006180">
    <property type="entry name" value="3-OHacyl-CoA_DH_CS"/>
</dbReference>
<protein>
    <submittedName>
        <fullName evidence="5">3-hydroxyacyl-CoA dehydrogenase</fullName>
    </submittedName>
</protein>
<dbReference type="GO" id="GO:0070403">
    <property type="term" value="F:NAD+ binding"/>
    <property type="evidence" value="ECO:0007669"/>
    <property type="project" value="InterPro"/>
</dbReference>
<comment type="similarity">
    <text evidence="1">Belongs to the 3-hydroxyacyl-CoA dehydrogenase family.</text>
</comment>
<evidence type="ECO:0000313" key="5">
    <source>
        <dbReference type="EMBL" id="KKO72081.1"/>
    </source>
</evidence>
<dbReference type="Gene3D" id="1.10.1040.10">
    <property type="entry name" value="N-(1-d-carboxylethyl)-l-norvaline Dehydrogenase, domain 2"/>
    <property type="match status" value="1"/>
</dbReference>
<keyword evidence="6" id="KW-1185">Reference proteome</keyword>
<comment type="caution">
    <text evidence="5">The sequence shown here is derived from an EMBL/GenBank/DDBJ whole genome shotgun (WGS) entry which is preliminary data.</text>
</comment>
<dbReference type="Pfam" id="PF00725">
    <property type="entry name" value="3HCDH"/>
    <property type="match status" value="1"/>
</dbReference>
<dbReference type="PANTHER" id="PTHR48075">
    <property type="entry name" value="3-HYDROXYACYL-COA DEHYDROGENASE FAMILY PROTEIN"/>
    <property type="match status" value="1"/>
</dbReference>
<organism evidence="5 6">
    <name type="scientific">Kerstersia gyiorum</name>
    <dbReference type="NCBI Taxonomy" id="206506"/>
    <lineage>
        <taxon>Bacteria</taxon>
        <taxon>Pseudomonadati</taxon>
        <taxon>Pseudomonadota</taxon>
        <taxon>Betaproteobacteria</taxon>
        <taxon>Burkholderiales</taxon>
        <taxon>Alcaligenaceae</taxon>
        <taxon>Kerstersia</taxon>
    </lineage>
</organism>
<dbReference type="InterPro" id="IPR006176">
    <property type="entry name" value="3-OHacyl-CoA_DH_NAD-bd"/>
</dbReference>
<dbReference type="SUPFAM" id="SSF48179">
    <property type="entry name" value="6-phosphogluconate dehydrogenase C-terminal domain-like"/>
    <property type="match status" value="1"/>
</dbReference>
<evidence type="ECO:0000313" key="6">
    <source>
        <dbReference type="Proteomes" id="UP000078084"/>
    </source>
</evidence>
<dbReference type="PANTHER" id="PTHR48075:SF1">
    <property type="entry name" value="LAMBDA-CRYSTALLIN HOMOLOG"/>
    <property type="match status" value="1"/>
</dbReference>
<sequence length="313" mass="33448">MKQIAVIGSGIIGTSWAVVFARAGCQVRLYDGEAAQRERAAAGLQEAVQSSSALLREGDGVADVLARVRQETSLEAALAGADYVQEAISEQLPAKRELFAAMDAQLPAHVILASSSSTYGVSRFADDLPGRARCLVVHPMTPPHLMPVVEIAPAPWTDAEVTRQAFEFMGELGQVPVRINKEISGFVLNRLQGALLAEMFQVIADGVISARDADLLLSQGLGLRWATVGPLEGVDLNAPGGIADYLGRYGHIFNGMAAEKGLPAPVDEALTARLDAEMRASLALDGLARKRNWRDLAVVQVRQAMQPLYGEKP</sequence>
<feature type="domain" description="3-hydroxyacyl-CoA dehydrogenase NAD binding" evidence="4">
    <location>
        <begin position="3"/>
        <end position="181"/>
    </location>
</feature>
<dbReference type="RefSeq" id="WP_068369533.1">
    <property type="nucleotide sequence ID" value="NZ_LBNE01000003.1"/>
</dbReference>
<accession>A0A171KT64</accession>
<gene>
    <name evidence="5" type="ORF">AAV32_06875</name>
</gene>
<dbReference type="InterPro" id="IPR013328">
    <property type="entry name" value="6PGD_dom2"/>
</dbReference>
<evidence type="ECO:0000259" key="3">
    <source>
        <dbReference type="Pfam" id="PF00725"/>
    </source>
</evidence>
<dbReference type="GO" id="GO:0050104">
    <property type="term" value="F:L-gulonate 3-dehydrogenase activity"/>
    <property type="evidence" value="ECO:0007669"/>
    <property type="project" value="TreeGrafter"/>
</dbReference>
<dbReference type="PATRIC" id="fig|206506.3.peg.1469"/>
<proteinExistence type="inferred from homology"/>
<dbReference type="AlphaFoldDB" id="A0A171KT64"/>
<name>A0A171KT64_9BURK</name>
<dbReference type="STRING" id="206506.AAV32_06875"/>
<dbReference type="NCBIfam" id="NF004783">
    <property type="entry name" value="PRK06129.1"/>
    <property type="match status" value="1"/>
</dbReference>
<evidence type="ECO:0000256" key="1">
    <source>
        <dbReference type="ARBA" id="ARBA00009463"/>
    </source>
</evidence>
<dbReference type="PROSITE" id="PS00067">
    <property type="entry name" value="3HCDH"/>
    <property type="match status" value="1"/>
</dbReference>
<keyword evidence="2" id="KW-0560">Oxidoreductase</keyword>
<dbReference type="EMBL" id="LBNE01000003">
    <property type="protein sequence ID" value="KKO72081.1"/>
    <property type="molecule type" value="Genomic_DNA"/>
</dbReference>
<dbReference type="Gene3D" id="3.40.50.720">
    <property type="entry name" value="NAD(P)-binding Rossmann-like Domain"/>
    <property type="match status" value="1"/>
</dbReference>
<dbReference type="InterPro" id="IPR006108">
    <property type="entry name" value="3HC_DH_C"/>
</dbReference>
<dbReference type="Pfam" id="PF02737">
    <property type="entry name" value="3HCDH_N"/>
    <property type="match status" value="1"/>
</dbReference>
<evidence type="ECO:0000256" key="2">
    <source>
        <dbReference type="ARBA" id="ARBA00023002"/>
    </source>
</evidence>
<dbReference type="GO" id="GO:0006631">
    <property type="term" value="P:fatty acid metabolic process"/>
    <property type="evidence" value="ECO:0007669"/>
    <property type="project" value="InterPro"/>
</dbReference>
<dbReference type="Proteomes" id="UP000078084">
    <property type="component" value="Unassembled WGS sequence"/>
</dbReference>
<reference evidence="5 6" key="1">
    <citation type="submission" date="2015-04" db="EMBL/GenBank/DDBJ databases">
        <title>Genome sequence of Kerstersia gyiorum CG1.</title>
        <authorList>
            <person name="Greninger A.L."/>
            <person name="Kozyreva V."/>
            <person name="Chaturvedi V."/>
        </authorList>
    </citation>
    <scope>NUCLEOTIDE SEQUENCE [LARGE SCALE GENOMIC DNA]</scope>
    <source>
        <strain evidence="5 6">CG1</strain>
    </source>
</reference>
<dbReference type="SUPFAM" id="SSF51735">
    <property type="entry name" value="NAD(P)-binding Rossmann-fold domains"/>
    <property type="match status" value="1"/>
</dbReference>
<dbReference type="InterPro" id="IPR008927">
    <property type="entry name" value="6-PGluconate_DH-like_C_sf"/>
</dbReference>
<feature type="domain" description="3-hydroxyacyl-CoA dehydrogenase C-terminal" evidence="3">
    <location>
        <begin position="185"/>
        <end position="247"/>
    </location>
</feature>
<evidence type="ECO:0000259" key="4">
    <source>
        <dbReference type="Pfam" id="PF02737"/>
    </source>
</evidence>